<reference evidence="1 2" key="1">
    <citation type="journal article" date="2021" name="Hortic Res">
        <title>Chromosome-scale assembly of the Dendrobium chrysotoxum genome enhances the understanding of orchid evolution.</title>
        <authorList>
            <person name="Zhang Y."/>
            <person name="Zhang G.Q."/>
            <person name="Zhang D."/>
            <person name="Liu X.D."/>
            <person name="Xu X.Y."/>
            <person name="Sun W.H."/>
            <person name="Yu X."/>
            <person name="Zhu X."/>
            <person name="Wang Z.W."/>
            <person name="Zhao X."/>
            <person name="Zhong W.Y."/>
            <person name="Chen H."/>
            <person name="Yin W.L."/>
            <person name="Huang T."/>
            <person name="Niu S.C."/>
            <person name="Liu Z.J."/>
        </authorList>
    </citation>
    <scope>NUCLEOTIDE SEQUENCE [LARGE SCALE GENOMIC DNA]</scope>
    <source>
        <strain evidence="1">Lindl</strain>
    </source>
</reference>
<name>A0AAV7GQB3_DENCH</name>
<dbReference type="Proteomes" id="UP000775213">
    <property type="component" value="Unassembled WGS sequence"/>
</dbReference>
<organism evidence="1 2">
    <name type="scientific">Dendrobium chrysotoxum</name>
    <name type="common">Orchid</name>
    <dbReference type="NCBI Taxonomy" id="161865"/>
    <lineage>
        <taxon>Eukaryota</taxon>
        <taxon>Viridiplantae</taxon>
        <taxon>Streptophyta</taxon>
        <taxon>Embryophyta</taxon>
        <taxon>Tracheophyta</taxon>
        <taxon>Spermatophyta</taxon>
        <taxon>Magnoliopsida</taxon>
        <taxon>Liliopsida</taxon>
        <taxon>Asparagales</taxon>
        <taxon>Orchidaceae</taxon>
        <taxon>Epidendroideae</taxon>
        <taxon>Malaxideae</taxon>
        <taxon>Dendrobiinae</taxon>
        <taxon>Dendrobium</taxon>
    </lineage>
</organism>
<protein>
    <submittedName>
        <fullName evidence="1">Uncharacterized protein</fullName>
    </submittedName>
</protein>
<gene>
    <name evidence="1" type="ORF">IEQ34_006811</name>
</gene>
<keyword evidence="2" id="KW-1185">Reference proteome</keyword>
<comment type="caution">
    <text evidence="1">The sequence shown here is derived from an EMBL/GenBank/DDBJ whole genome shotgun (WGS) entry which is preliminary data.</text>
</comment>
<evidence type="ECO:0000313" key="2">
    <source>
        <dbReference type="Proteomes" id="UP000775213"/>
    </source>
</evidence>
<proteinExistence type="predicted"/>
<dbReference type="AlphaFoldDB" id="A0AAV7GQB3"/>
<accession>A0AAV7GQB3</accession>
<sequence length="123" mass="14412">MAHPIYPNKDDDDYEAYEGNSFIYKRRWHHLSLVGRLPADSAEELWRNHRERKKWCLITIHDKKEDISTYLLRLAPPPPEATFEAGTSSIASPHSYHLSSLVINDLILEEQHASIQERFKTKE</sequence>
<evidence type="ECO:0000313" key="1">
    <source>
        <dbReference type="EMBL" id="KAH0464025.1"/>
    </source>
</evidence>
<dbReference type="EMBL" id="JAGFBR010000007">
    <property type="protein sequence ID" value="KAH0464025.1"/>
    <property type="molecule type" value="Genomic_DNA"/>
</dbReference>